<dbReference type="KEGG" id="hsf:HLASA_2017"/>
<dbReference type="STRING" id="1604004.HLASA_2017"/>
<protein>
    <submittedName>
        <fullName evidence="1">Uncharacterized protein</fullName>
    </submittedName>
</protein>
<dbReference type="RefSeq" id="WP_054519898.1">
    <property type="nucleotide sequence ID" value="NZ_CP011564.1"/>
</dbReference>
<reference evidence="2" key="1">
    <citation type="submission" date="2015-05" db="EMBL/GenBank/DDBJ databases">
        <title>Complete genome sequence of Halanaeroarchaeum sulfurireducens type strain M27-SA2, a sulfate-reducer haloarchaeon from marine anoxic lake Medee.</title>
        <authorList>
            <person name="Messina E."/>
            <person name="Kublanov I.V."/>
            <person name="Toshchakov S."/>
            <person name="Arcadi E."/>
            <person name="La Spada G."/>
            <person name="La Cono V."/>
            <person name="Yakimov M.M."/>
        </authorList>
    </citation>
    <scope>NUCLEOTIDE SEQUENCE [LARGE SCALE GENOMIC DNA]</scope>
    <source>
        <strain evidence="2">M27-SA2</strain>
    </source>
</reference>
<dbReference type="Proteomes" id="UP000060390">
    <property type="component" value="Chromosome"/>
</dbReference>
<organism evidence="1 2">
    <name type="scientific">Halanaeroarchaeum sulfurireducens</name>
    <dbReference type="NCBI Taxonomy" id="1604004"/>
    <lineage>
        <taxon>Archaea</taxon>
        <taxon>Methanobacteriati</taxon>
        <taxon>Methanobacteriota</taxon>
        <taxon>Stenosarchaea group</taxon>
        <taxon>Halobacteria</taxon>
        <taxon>Halobacteriales</taxon>
        <taxon>Halobacteriaceae</taxon>
        <taxon>Halanaeroarchaeum</taxon>
    </lineage>
</organism>
<proteinExistence type="predicted"/>
<sequence>MSNDETPRERLDDLLKTPYDSEGEVWQALLSAFANEYEEFEQAVSEVQKQKFVETATGEPLNKIADLFGLNRRQDETVDAFRVRVKAALRSQITTATVEEVRDIVALLLATDVENVNVEEPLDRAQAQTMLDVRNELSTVDITSSQFIDVVDAAVAAGVGVGILLTEELEDTLTLDDVAAVQTDVVASELPIVNDTTHTRIEESTQSFWSEGRWNLDHYDTLKAVLEDEVHSETVALTDATAVDDMFLVAGESPAISDGAVVQIDAVAIEEIAVSATVRERIEPVEAAYWNEGRWNIDTYAEL</sequence>
<dbReference type="GeneID" id="26011348"/>
<dbReference type="AlphaFoldDB" id="A0A0N9MY21"/>
<accession>A0A0N9MY21</accession>
<reference evidence="1 2" key="2">
    <citation type="journal article" date="2016" name="Stand. Genomic Sci.">
        <title>Complete genome sequence of 'Halanaeroarchaeum sulfurireducens' M27-SA2, a sulfur-reducing and acetate-oxidizing haloarchaeon from the deep-sea hypersaline anoxic lake Medee.</title>
        <authorList>
            <person name="Messina E."/>
            <person name="Sorokin D.Y."/>
            <person name="Kublanov I.V."/>
            <person name="Toshchakov S."/>
            <person name="Lopatina A."/>
            <person name="Arcadi E."/>
            <person name="Smedile F."/>
            <person name="La Spada G."/>
            <person name="La Cono V."/>
            <person name="Yakimov M.M."/>
        </authorList>
    </citation>
    <scope>NUCLEOTIDE SEQUENCE [LARGE SCALE GENOMIC DNA]</scope>
    <source>
        <strain evidence="1 2">M27-SA2</strain>
    </source>
</reference>
<gene>
    <name evidence="1" type="ORF">HLASA_2017</name>
</gene>
<dbReference type="EMBL" id="CP011564">
    <property type="protein sequence ID" value="ALG82892.1"/>
    <property type="molecule type" value="Genomic_DNA"/>
</dbReference>
<evidence type="ECO:0000313" key="1">
    <source>
        <dbReference type="EMBL" id="ALG82892.1"/>
    </source>
</evidence>
<name>A0A0N9MY21_9EURY</name>
<evidence type="ECO:0000313" key="2">
    <source>
        <dbReference type="Proteomes" id="UP000060390"/>
    </source>
</evidence>